<reference evidence="2 3" key="1">
    <citation type="submission" date="2024-09" db="EMBL/GenBank/DDBJ databases">
        <authorList>
            <person name="Sun Q."/>
            <person name="Mori K."/>
        </authorList>
    </citation>
    <scope>NUCLEOTIDE SEQUENCE [LARGE SCALE GENOMIC DNA]</scope>
    <source>
        <strain evidence="2 3">JCM 3323</strain>
    </source>
</reference>
<evidence type="ECO:0000313" key="2">
    <source>
        <dbReference type="EMBL" id="MFB9528113.1"/>
    </source>
</evidence>
<dbReference type="SUPFAM" id="SSF52540">
    <property type="entry name" value="P-loop containing nucleoside triphosphate hydrolases"/>
    <property type="match status" value="1"/>
</dbReference>
<dbReference type="Gene3D" id="3.40.50.300">
    <property type="entry name" value="P-loop containing nucleotide triphosphate hydrolases"/>
    <property type="match status" value="1"/>
</dbReference>
<dbReference type="Pfam" id="PF13671">
    <property type="entry name" value="AAA_33"/>
    <property type="match status" value="1"/>
</dbReference>
<dbReference type="Proteomes" id="UP001589646">
    <property type="component" value="Unassembled WGS sequence"/>
</dbReference>
<evidence type="ECO:0000313" key="3">
    <source>
        <dbReference type="Proteomes" id="UP001589646"/>
    </source>
</evidence>
<comment type="caution">
    <text evidence="2">The sequence shown here is derived from an EMBL/GenBank/DDBJ whole genome shotgun (WGS) entry which is preliminary data.</text>
</comment>
<keyword evidence="3" id="KW-1185">Reference proteome</keyword>
<proteinExistence type="predicted"/>
<protein>
    <submittedName>
        <fullName evidence="2">AAA family ATPase</fullName>
    </submittedName>
</protein>
<sequence>MLPNSIQQSPEDHKAAAEESLRKRLVDLVEAGQPVVLDHSFWRRTTRDHYKAPIESHGCRWELIYLRTSPATLRQRLAVRNKLHGANSVTVSEDLLNRYLAGFEEPVDEGELTILQDRCDQPRGVRHSSCPLRARSQSDQRGIAGRFPVQKPESRKSAQADSAWTTSEVVDASGVITAILVCCPQHGHSRCAHEDPEHTRNDLHPSCPVRHEAPGRDATRRAAITFNPYPPRPRTAAGRMHARCPRLRSCLVWQRPSRRSQAGG</sequence>
<dbReference type="EMBL" id="JBHMCE010000004">
    <property type="protein sequence ID" value="MFB9528113.1"/>
    <property type="molecule type" value="Genomic_DNA"/>
</dbReference>
<dbReference type="RefSeq" id="WP_379479025.1">
    <property type="nucleotide sequence ID" value="NZ_BAAAXC010000015.1"/>
</dbReference>
<organism evidence="2 3">
    <name type="scientific">Nonomuraea roseola</name>
    <dbReference type="NCBI Taxonomy" id="46179"/>
    <lineage>
        <taxon>Bacteria</taxon>
        <taxon>Bacillati</taxon>
        <taxon>Actinomycetota</taxon>
        <taxon>Actinomycetes</taxon>
        <taxon>Streptosporangiales</taxon>
        <taxon>Streptosporangiaceae</taxon>
        <taxon>Nonomuraea</taxon>
    </lineage>
</organism>
<gene>
    <name evidence="2" type="ORF">ACFFRN_15965</name>
</gene>
<feature type="region of interest" description="Disordered" evidence="1">
    <location>
        <begin position="134"/>
        <end position="162"/>
    </location>
</feature>
<name>A0ABV5PZG6_9ACTN</name>
<evidence type="ECO:0000256" key="1">
    <source>
        <dbReference type="SAM" id="MobiDB-lite"/>
    </source>
</evidence>
<accession>A0ABV5PZG6</accession>
<feature type="region of interest" description="Disordered" evidence="1">
    <location>
        <begin position="191"/>
        <end position="216"/>
    </location>
</feature>
<dbReference type="InterPro" id="IPR027417">
    <property type="entry name" value="P-loop_NTPase"/>
</dbReference>